<dbReference type="InterPro" id="IPR010065">
    <property type="entry name" value="AA_ABC_transptr_permease_3TM"/>
</dbReference>
<dbReference type="InterPro" id="IPR051613">
    <property type="entry name" value="ABC_transp_permease_HisMQ"/>
</dbReference>
<dbReference type="PROSITE" id="PS50928">
    <property type="entry name" value="ABC_TM1"/>
    <property type="match status" value="1"/>
</dbReference>
<dbReference type="Proteomes" id="UP000192917">
    <property type="component" value="Unassembled WGS sequence"/>
</dbReference>
<evidence type="ECO:0000313" key="11">
    <source>
        <dbReference type="EMBL" id="SMF11741.1"/>
    </source>
</evidence>
<dbReference type="EMBL" id="FWZX01000005">
    <property type="protein sequence ID" value="SMF11741.1"/>
    <property type="molecule type" value="Genomic_DNA"/>
</dbReference>
<evidence type="ECO:0000256" key="3">
    <source>
        <dbReference type="ARBA" id="ARBA00022448"/>
    </source>
</evidence>
<keyword evidence="8 9" id="KW-0472">Membrane</keyword>
<dbReference type="InterPro" id="IPR000515">
    <property type="entry name" value="MetI-like"/>
</dbReference>
<sequence length="227" mass="25073">MLQGWGDEILRGLGMTLLVGFCALGVALVMGLLGSWAKLSRSAFARGLATLYTTVVRGVPELLMILIVYYGTPTLIQNIAEHFGHDIRVDFNPFVAGVTTIGMIYGAFATEVFRGAFLALDKGQLEAARACGMGRALAFRRIMLPQVWRFALPGLGNLWLVLIKATALISVIQLTELLRWSDIAARNTRQPFTFFFVAACLYLLITLVSQLALHRAERWANRGIRRA</sequence>
<dbReference type="NCBIfam" id="TIGR01726">
    <property type="entry name" value="HEQRo_perm_3TM"/>
    <property type="match status" value="1"/>
</dbReference>
<dbReference type="Pfam" id="PF00528">
    <property type="entry name" value="BPD_transp_1"/>
    <property type="match status" value="1"/>
</dbReference>
<keyword evidence="7 9" id="KW-1133">Transmembrane helix</keyword>
<dbReference type="GO" id="GO:0022857">
    <property type="term" value="F:transmembrane transporter activity"/>
    <property type="evidence" value="ECO:0007669"/>
    <property type="project" value="InterPro"/>
</dbReference>
<protein>
    <submittedName>
        <fullName evidence="11">Amino acid ABC transporter membrane protein 1, PAAT family</fullName>
    </submittedName>
</protein>
<dbReference type="STRING" id="560819.SAMN05428998_10530"/>
<feature type="domain" description="ABC transmembrane type-1" evidence="10">
    <location>
        <begin position="13"/>
        <end position="213"/>
    </location>
</feature>
<dbReference type="Gene3D" id="1.10.3720.10">
    <property type="entry name" value="MetI-like"/>
    <property type="match status" value="1"/>
</dbReference>
<dbReference type="SUPFAM" id="SSF161098">
    <property type="entry name" value="MetI-like"/>
    <property type="match status" value="1"/>
</dbReference>
<dbReference type="InterPro" id="IPR035906">
    <property type="entry name" value="MetI-like_sf"/>
</dbReference>
<evidence type="ECO:0000256" key="9">
    <source>
        <dbReference type="RuleBase" id="RU363032"/>
    </source>
</evidence>
<name>A0A1Y6BJY2_9PROT</name>
<reference evidence="11 12" key="1">
    <citation type="submission" date="2017-04" db="EMBL/GenBank/DDBJ databases">
        <authorList>
            <person name="Afonso C.L."/>
            <person name="Miller P.J."/>
            <person name="Scott M.A."/>
            <person name="Spackman E."/>
            <person name="Goraichik I."/>
            <person name="Dimitrov K.M."/>
            <person name="Suarez D.L."/>
            <person name="Swayne D.E."/>
        </authorList>
    </citation>
    <scope>NUCLEOTIDE SEQUENCE [LARGE SCALE GENOMIC DNA]</scope>
    <source>
        <strain evidence="11 12">USBA 355</strain>
    </source>
</reference>
<feature type="transmembrane region" description="Helical" evidence="9">
    <location>
        <begin position="192"/>
        <end position="213"/>
    </location>
</feature>
<feature type="transmembrane region" description="Helical" evidence="9">
    <location>
        <begin position="150"/>
        <end position="172"/>
    </location>
</feature>
<proteinExistence type="inferred from homology"/>
<evidence type="ECO:0000256" key="7">
    <source>
        <dbReference type="ARBA" id="ARBA00022989"/>
    </source>
</evidence>
<keyword evidence="12" id="KW-1185">Reference proteome</keyword>
<keyword evidence="5" id="KW-0997">Cell inner membrane</keyword>
<evidence type="ECO:0000256" key="1">
    <source>
        <dbReference type="ARBA" id="ARBA00004429"/>
    </source>
</evidence>
<feature type="transmembrane region" description="Helical" evidence="9">
    <location>
        <begin position="12"/>
        <end position="37"/>
    </location>
</feature>
<comment type="similarity">
    <text evidence="2">Belongs to the binding-protein-dependent transport system permease family. HisMQ subfamily.</text>
</comment>
<gene>
    <name evidence="11" type="ORF">SAMN05428998_10530</name>
</gene>
<dbReference type="PANTHER" id="PTHR30133">
    <property type="entry name" value="CATIONIC AMINO ACID TRANSPORTER, MEMBRANE COMPONENT"/>
    <property type="match status" value="1"/>
</dbReference>
<evidence type="ECO:0000256" key="5">
    <source>
        <dbReference type="ARBA" id="ARBA00022519"/>
    </source>
</evidence>
<evidence type="ECO:0000313" key="12">
    <source>
        <dbReference type="Proteomes" id="UP000192917"/>
    </source>
</evidence>
<keyword evidence="6 9" id="KW-0812">Transmembrane</keyword>
<feature type="transmembrane region" description="Helical" evidence="9">
    <location>
        <begin position="49"/>
        <end position="71"/>
    </location>
</feature>
<evidence type="ECO:0000256" key="2">
    <source>
        <dbReference type="ARBA" id="ARBA00010072"/>
    </source>
</evidence>
<dbReference type="AlphaFoldDB" id="A0A1Y6BJY2"/>
<evidence type="ECO:0000256" key="4">
    <source>
        <dbReference type="ARBA" id="ARBA00022475"/>
    </source>
</evidence>
<dbReference type="GO" id="GO:0043190">
    <property type="term" value="C:ATP-binding cassette (ABC) transporter complex"/>
    <property type="evidence" value="ECO:0007669"/>
    <property type="project" value="InterPro"/>
</dbReference>
<feature type="transmembrane region" description="Helical" evidence="9">
    <location>
        <begin position="91"/>
        <end position="113"/>
    </location>
</feature>
<keyword evidence="3 9" id="KW-0813">Transport</keyword>
<accession>A0A1Y6BJY2</accession>
<dbReference type="CDD" id="cd06261">
    <property type="entry name" value="TM_PBP2"/>
    <property type="match status" value="1"/>
</dbReference>
<evidence type="ECO:0000256" key="8">
    <source>
        <dbReference type="ARBA" id="ARBA00023136"/>
    </source>
</evidence>
<evidence type="ECO:0000259" key="10">
    <source>
        <dbReference type="PROSITE" id="PS50928"/>
    </source>
</evidence>
<evidence type="ECO:0000256" key="6">
    <source>
        <dbReference type="ARBA" id="ARBA00022692"/>
    </source>
</evidence>
<dbReference type="RefSeq" id="WP_085122052.1">
    <property type="nucleotide sequence ID" value="NZ_FWZX01000005.1"/>
</dbReference>
<comment type="subcellular location">
    <subcellularLocation>
        <location evidence="1">Cell inner membrane</location>
        <topology evidence="1">Multi-pass membrane protein</topology>
    </subcellularLocation>
    <subcellularLocation>
        <location evidence="9">Cell membrane</location>
        <topology evidence="9">Multi-pass membrane protein</topology>
    </subcellularLocation>
</comment>
<keyword evidence="4" id="KW-1003">Cell membrane</keyword>
<organism evidence="11 12">
    <name type="scientific">Tistlia consotensis USBA 355</name>
    <dbReference type="NCBI Taxonomy" id="560819"/>
    <lineage>
        <taxon>Bacteria</taxon>
        <taxon>Pseudomonadati</taxon>
        <taxon>Pseudomonadota</taxon>
        <taxon>Alphaproteobacteria</taxon>
        <taxon>Rhodospirillales</taxon>
        <taxon>Rhodovibrionaceae</taxon>
        <taxon>Tistlia</taxon>
    </lineage>
</organism>